<dbReference type="GO" id="GO:0047115">
    <property type="term" value="F:trans-1,2-dihydrobenzene-1,2-diol dehydrogenase activity"/>
    <property type="evidence" value="ECO:0007669"/>
    <property type="project" value="UniProtKB-EC"/>
</dbReference>
<reference evidence="6 11" key="3">
    <citation type="journal article" date="2019" name="Nat. Med.">
        <title>A library of human gut bacterial isolates paired with longitudinal multiomics data enables mechanistic microbiome research.</title>
        <authorList>
            <person name="Poyet M."/>
            <person name="Groussin M."/>
            <person name="Gibbons S.M."/>
            <person name="Avila-Pacheco J."/>
            <person name="Jiang X."/>
            <person name="Kearney S.M."/>
            <person name="Perrotta A.R."/>
            <person name="Berdy B."/>
            <person name="Zhao S."/>
            <person name="Lieberman T.D."/>
            <person name="Swanson P.K."/>
            <person name="Smith M."/>
            <person name="Roesemann S."/>
            <person name="Alexander J.E."/>
            <person name="Rich S.A."/>
            <person name="Livny J."/>
            <person name="Vlamakis H."/>
            <person name="Clish C."/>
            <person name="Bullock K."/>
            <person name="Deik A."/>
            <person name="Scott J."/>
            <person name="Pierce K.A."/>
            <person name="Xavier R.J."/>
            <person name="Alm E.J."/>
        </authorList>
    </citation>
    <scope>NUCLEOTIDE SEQUENCE [LARGE SCALE GENOMIC DNA]</scope>
    <source>
        <strain evidence="6 11">BIOML-A5</strain>
    </source>
</reference>
<evidence type="ECO:0000313" key="9">
    <source>
        <dbReference type="Proteomes" id="UP000095614"/>
    </source>
</evidence>
<keyword evidence="5" id="KW-0808">Transferase</keyword>
<name>A0A139K747_BACUN</name>
<dbReference type="EMBL" id="QSPV01000001">
    <property type="protein sequence ID" value="RGJ97254.1"/>
    <property type="molecule type" value="Genomic_DNA"/>
</dbReference>
<dbReference type="InterPro" id="IPR004821">
    <property type="entry name" value="Cyt_trans-like"/>
</dbReference>
<dbReference type="SUPFAM" id="SSF51735">
    <property type="entry name" value="NAD(P)-binding Rossmann-fold domains"/>
    <property type="match status" value="1"/>
</dbReference>
<feature type="domain" description="Cytidyltransferase-like" evidence="4">
    <location>
        <begin position="5"/>
        <end position="125"/>
    </location>
</feature>
<dbReference type="Proteomes" id="UP000095614">
    <property type="component" value="Unassembled WGS sequence"/>
</dbReference>
<dbReference type="InterPro" id="IPR014729">
    <property type="entry name" value="Rossmann-like_a/b/a_fold"/>
</dbReference>
<dbReference type="PANTHER" id="PTHR22604">
    <property type="entry name" value="OXIDOREDUCTASES"/>
    <property type="match status" value="1"/>
</dbReference>
<evidence type="ECO:0000313" key="6">
    <source>
        <dbReference type="EMBL" id="KAB4234140.1"/>
    </source>
</evidence>
<dbReference type="InterPro" id="IPR000683">
    <property type="entry name" value="Gfo/Idh/MocA-like_OxRdtase_N"/>
</dbReference>
<dbReference type="AlphaFoldDB" id="A0A139K747"/>
<dbReference type="Proteomes" id="UP001213309">
    <property type="component" value="Unassembled WGS sequence"/>
</dbReference>
<dbReference type="RefSeq" id="WP_009038573.1">
    <property type="nucleotide sequence ID" value="NZ_CABKOQ010000012.1"/>
</dbReference>
<accession>A0A139K747</accession>
<comment type="similarity">
    <text evidence="1">Belongs to the Gfo/Idh/MocA family.</text>
</comment>
<evidence type="ECO:0000313" key="5">
    <source>
        <dbReference type="EMBL" id="CUP38080.1"/>
    </source>
</evidence>
<sequence length="446" mass="50490">MKKVITYGTYDLFHQGHYNLLKRAKALGDYLIVGVTTDSFDLERGKMNTCNNVMERIEAVKSTGLADQIVIEEYRGQKIDDIQKYGVDIFAIGSDWEGYFDYLNEFCKVIYLPRTQGISSTLLRQKYPIVNIGIIGTGSIASRFVPESKNVNSASVSVAYNPNQEECVSFCEKFLIPIVARDLEELYENCDAVYIASPHYTHYEYAKSALNAGKPVLCETPFVFSKKQAEELYSIAEKKGLLLQIALKTAYCPAFGHLFSLLKSGVIGEIVEVNASVTTLTDENSAKLDSKHFGGSMSENACFPLLPIFKFLGTKFRNINFYSKMKNDVDMFTKAVFRYDHAVASFQVGLGVKTEGSLTIAGTKGYVYVPAPWWKTDCFEVRYEDQNYNKKYFYPYVGEGLRYEIKDFVAAILTDGYYFSKVSKEENLMMAEVQEIYILGKNVYKL</sequence>
<keyword evidence="5" id="KW-0548">Nucleotidyltransferase</keyword>
<evidence type="ECO:0000313" key="10">
    <source>
        <dbReference type="Proteomes" id="UP000260844"/>
    </source>
</evidence>
<dbReference type="Gene3D" id="3.40.50.720">
    <property type="entry name" value="NAD(P)-binding Rossmann-like Domain"/>
    <property type="match status" value="1"/>
</dbReference>
<organism evidence="5 9">
    <name type="scientific">Bacteroides uniformis</name>
    <dbReference type="NCBI Taxonomy" id="820"/>
    <lineage>
        <taxon>Bacteria</taxon>
        <taxon>Pseudomonadati</taxon>
        <taxon>Bacteroidota</taxon>
        <taxon>Bacteroidia</taxon>
        <taxon>Bacteroidales</taxon>
        <taxon>Bacteroidaceae</taxon>
        <taxon>Bacteroides</taxon>
    </lineage>
</organism>
<dbReference type="EC" id="1.3.1.20" evidence="5"/>
<keyword evidence="2 5" id="KW-0560">Oxidoreductase</keyword>
<reference evidence="7" key="4">
    <citation type="submission" date="2022-10" db="EMBL/GenBank/DDBJ databases">
        <title>Human gut microbiome strain richness.</title>
        <authorList>
            <person name="Chen-Liaw A."/>
        </authorList>
    </citation>
    <scope>NUCLEOTIDE SEQUENCE</scope>
    <source>
        <strain evidence="7">1001713st2_A4_1001713B170214_170313</strain>
    </source>
</reference>
<dbReference type="EC" id="2.7.7.39" evidence="5"/>
<proteinExistence type="inferred from homology"/>
<dbReference type="Gene3D" id="3.40.50.620">
    <property type="entry name" value="HUPs"/>
    <property type="match status" value="1"/>
</dbReference>
<dbReference type="OrthoDB" id="9795543at2"/>
<dbReference type="SUPFAM" id="SSF52374">
    <property type="entry name" value="Nucleotidylyl transferase"/>
    <property type="match status" value="1"/>
</dbReference>
<evidence type="ECO:0000313" key="11">
    <source>
        <dbReference type="Proteomes" id="UP000462376"/>
    </source>
</evidence>
<dbReference type="GO" id="GO:0000166">
    <property type="term" value="F:nucleotide binding"/>
    <property type="evidence" value="ECO:0007669"/>
    <property type="project" value="InterPro"/>
</dbReference>
<evidence type="ECO:0000259" key="4">
    <source>
        <dbReference type="Pfam" id="PF01467"/>
    </source>
</evidence>
<dbReference type="Gene3D" id="3.30.360.10">
    <property type="entry name" value="Dihydrodipicolinate Reductase, domain 2"/>
    <property type="match status" value="1"/>
</dbReference>
<dbReference type="NCBIfam" id="TIGR00125">
    <property type="entry name" value="cyt_tran_rel"/>
    <property type="match status" value="1"/>
</dbReference>
<dbReference type="SUPFAM" id="SSF55347">
    <property type="entry name" value="Glyceraldehyde-3-phosphate dehydrogenase-like, C-terminal domain"/>
    <property type="match status" value="1"/>
</dbReference>
<evidence type="ECO:0000313" key="8">
    <source>
        <dbReference type="EMBL" id="RGJ97254.1"/>
    </source>
</evidence>
<dbReference type="Pfam" id="PF01467">
    <property type="entry name" value="CTP_transf_like"/>
    <property type="match status" value="1"/>
</dbReference>
<dbReference type="InterPro" id="IPR050984">
    <property type="entry name" value="Gfo/Idh/MocA_domain"/>
</dbReference>
<protein>
    <submittedName>
        <fullName evidence="6">Adenylyltransferase/cytidyltransferase family protein</fullName>
    </submittedName>
    <submittedName>
        <fullName evidence="5">Cytidyltransferase-related domain-containing protein</fullName>
        <ecNumber evidence="5">1.3.1.20</ecNumber>
        <ecNumber evidence="5">2.7.7.39</ecNumber>
    </submittedName>
    <submittedName>
        <fullName evidence="7">Gfo/Idh/MocA family oxidoreductase</fullName>
    </submittedName>
    <submittedName>
        <fullName evidence="8">Glycerol-3-phosphate cytidylyltransferase</fullName>
    </submittedName>
</protein>
<dbReference type="PANTHER" id="PTHR22604:SF105">
    <property type="entry name" value="TRANS-1,2-DIHYDROBENZENE-1,2-DIOL DEHYDROGENASE"/>
    <property type="match status" value="1"/>
</dbReference>
<feature type="domain" description="Gfo/Idh/MocA-like oxidoreductase N-terminal" evidence="3">
    <location>
        <begin position="130"/>
        <end position="245"/>
    </location>
</feature>
<evidence type="ECO:0000313" key="7">
    <source>
        <dbReference type="EMBL" id="MDC1880782.1"/>
    </source>
</evidence>
<dbReference type="EMBL" id="JAQNSG010000010">
    <property type="protein sequence ID" value="MDC1880782.1"/>
    <property type="molecule type" value="Genomic_DNA"/>
</dbReference>
<gene>
    <name evidence="5" type="primary">tagD</name>
    <name evidence="8" type="ORF">DXD40_02385</name>
    <name evidence="5" type="ORF">ERS852462_03426</name>
    <name evidence="6" type="ORF">GAP47_14535</name>
    <name evidence="7" type="ORF">POZ24_12180</name>
</gene>
<dbReference type="InterPro" id="IPR036291">
    <property type="entry name" value="NAD(P)-bd_dom_sf"/>
</dbReference>
<reference evidence="5 9" key="1">
    <citation type="submission" date="2015-09" db="EMBL/GenBank/DDBJ databases">
        <authorList>
            <consortium name="Pathogen Informatics"/>
        </authorList>
    </citation>
    <scope>NUCLEOTIDE SEQUENCE [LARGE SCALE GENOMIC DNA]</scope>
    <source>
        <strain evidence="5 9">2789STDY5834847</strain>
    </source>
</reference>
<dbReference type="EMBL" id="CZAF01000010">
    <property type="protein sequence ID" value="CUP38080.1"/>
    <property type="molecule type" value="Genomic_DNA"/>
</dbReference>
<evidence type="ECO:0000259" key="3">
    <source>
        <dbReference type="Pfam" id="PF01408"/>
    </source>
</evidence>
<dbReference type="Proteomes" id="UP000260844">
    <property type="component" value="Unassembled WGS sequence"/>
</dbReference>
<evidence type="ECO:0000256" key="1">
    <source>
        <dbReference type="ARBA" id="ARBA00010928"/>
    </source>
</evidence>
<reference evidence="8 10" key="2">
    <citation type="submission" date="2018-08" db="EMBL/GenBank/DDBJ databases">
        <title>A genome reference for cultivated species of the human gut microbiota.</title>
        <authorList>
            <person name="Zou Y."/>
            <person name="Xue W."/>
            <person name="Luo G."/>
        </authorList>
    </citation>
    <scope>NUCLEOTIDE SEQUENCE [LARGE SCALE GENOMIC DNA]</scope>
    <source>
        <strain evidence="8 10">TM04-30</strain>
    </source>
</reference>
<dbReference type="GO" id="GO:0047348">
    <property type="term" value="F:glycerol-3-phosphate cytidylyltransferase activity"/>
    <property type="evidence" value="ECO:0007669"/>
    <property type="project" value="UniProtKB-EC"/>
</dbReference>
<evidence type="ECO:0000256" key="2">
    <source>
        <dbReference type="ARBA" id="ARBA00023002"/>
    </source>
</evidence>
<dbReference type="EMBL" id="WCTL01000014">
    <property type="protein sequence ID" value="KAB4234140.1"/>
    <property type="molecule type" value="Genomic_DNA"/>
</dbReference>
<dbReference type="PATRIC" id="fig|820.27.peg.2088"/>
<dbReference type="Proteomes" id="UP000462376">
    <property type="component" value="Unassembled WGS sequence"/>
</dbReference>
<dbReference type="Pfam" id="PF01408">
    <property type="entry name" value="GFO_IDH_MocA"/>
    <property type="match status" value="1"/>
</dbReference>